<protein>
    <recommendedName>
        <fullName evidence="4">DUF2970 domain-containing protein</fullName>
    </recommendedName>
</protein>
<dbReference type="Pfam" id="PF11174">
    <property type="entry name" value="DUF2970"/>
    <property type="match status" value="1"/>
</dbReference>
<organism evidence="2 3">
    <name type="scientific">Ottowia oryzae</name>
    <dbReference type="NCBI Taxonomy" id="2109914"/>
    <lineage>
        <taxon>Bacteria</taxon>
        <taxon>Pseudomonadati</taxon>
        <taxon>Pseudomonadota</taxon>
        <taxon>Betaproteobacteria</taxon>
        <taxon>Burkholderiales</taxon>
        <taxon>Comamonadaceae</taxon>
        <taxon>Ottowia</taxon>
    </lineage>
</organism>
<proteinExistence type="predicted"/>
<evidence type="ECO:0000256" key="1">
    <source>
        <dbReference type="SAM" id="Phobius"/>
    </source>
</evidence>
<keyword evidence="1" id="KW-0472">Membrane</keyword>
<dbReference type="EMBL" id="CP027666">
    <property type="protein sequence ID" value="AVO33926.1"/>
    <property type="molecule type" value="Genomic_DNA"/>
</dbReference>
<dbReference type="RefSeq" id="WP_106702482.1">
    <property type="nucleotide sequence ID" value="NZ_CP027666.1"/>
</dbReference>
<dbReference type="KEGG" id="otk:C6570_06435"/>
<dbReference type="OrthoDB" id="8657357at2"/>
<keyword evidence="1" id="KW-0812">Transmembrane</keyword>
<keyword evidence="1" id="KW-1133">Transmembrane helix</keyword>
<dbReference type="Proteomes" id="UP000239709">
    <property type="component" value="Chromosome"/>
</dbReference>
<name>A0A2S0MDN1_9BURK</name>
<feature type="transmembrane region" description="Helical" evidence="1">
    <location>
        <begin position="52"/>
        <end position="77"/>
    </location>
</feature>
<reference evidence="2 3" key="1">
    <citation type="submission" date="2018-03" db="EMBL/GenBank/DDBJ databases">
        <title>Genome sequencing of Ottowia sp.</title>
        <authorList>
            <person name="Kim S.-J."/>
            <person name="Heo J."/>
            <person name="Kwon S.-W."/>
        </authorList>
    </citation>
    <scope>NUCLEOTIDE SEQUENCE [LARGE SCALE GENOMIC DNA]</scope>
    <source>
        <strain evidence="2 3">KADR8-3</strain>
    </source>
</reference>
<sequence length="84" mass="8868">MSAPSPETNAEGAAPVAAKPSFWRSMRMVAWGFLGVRKRSGYQQDLAQVSPLHVVIAGLIALAVFIGVLLLVVRWAVASGSTGF</sequence>
<evidence type="ECO:0000313" key="2">
    <source>
        <dbReference type="EMBL" id="AVO33926.1"/>
    </source>
</evidence>
<dbReference type="InterPro" id="IPR021344">
    <property type="entry name" value="DUF2970"/>
</dbReference>
<gene>
    <name evidence="2" type="ORF">C6570_06435</name>
</gene>
<evidence type="ECO:0000313" key="3">
    <source>
        <dbReference type="Proteomes" id="UP000239709"/>
    </source>
</evidence>
<accession>A0A2S0MDN1</accession>
<evidence type="ECO:0008006" key="4">
    <source>
        <dbReference type="Google" id="ProtNLM"/>
    </source>
</evidence>
<keyword evidence="3" id="KW-1185">Reference proteome</keyword>
<dbReference type="AlphaFoldDB" id="A0A2S0MDN1"/>